<gene>
    <name evidence="2" type="ORF">E5676_scaffold1415G00080</name>
    <name evidence="1" type="ORF">E6C27_scaffold616G001450</name>
</gene>
<dbReference type="OrthoDB" id="1920930at2759"/>
<proteinExistence type="predicted"/>
<comment type="caution">
    <text evidence="1">The sequence shown here is derived from an EMBL/GenBank/DDBJ whole genome shotgun (WGS) entry which is preliminary data.</text>
</comment>
<dbReference type="EMBL" id="SSTD01013933">
    <property type="protein sequence ID" value="TYK05154.1"/>
    <property type="molecule type" value="Genomic_DNA"/>
</dbReference>
<evidence type="ECO:0000313" key="1">
    <source>
        <dbReference type="EMBL" id="KAA0063982.1"/>
    </source>
</evidence>
<reference evidence="3 4" key="1">
    <citation type="submission" date="2019-08" db="EMBL/GenBank/DDBJ databases">
        <title>Draft genome sequences of two oriental melons (Cucumis melo L. var makuwa).</title>
        <authorList>
            <person name="Kwon S.-Y."/>
        </authorList>
    </citation>
    <scope>NUCLEOTIDE SEQUENCE [LARGE SCALE GENOMIC DNA]</scope>
    <source>
        <strain evidence="4">cv. Chang Bougi</strain>
        <strain evidence="3">cv. SW 3</strain>
        <tissue evidence="1">Leaf</tissue>
    </source>
</reference>
<protein>
    <submittedName>
        <fullName evidence="1">Gag/pol protein</fullName>
    </submittedName>
</protein>
<dbReference type="Proteomes" id="UP000321947">
    <property type="component" value="Unassembled WGS sequence"/>
</dbReference>
<evidence type="ECO:0000313" key="3">
    <source>
        <dbReference type="Proteomes" id="UP000321393"/>
    </source>
</evidence>
<dbReference type="AlphaFoldDB" id="A0A5A7V6N3"/>
<evidence type="ECO:0000313" key="4">
    <source>
        <dbReference type="Proteomes" id="UP000321947"/>
    </source>
</evidence>
<sequence length="165" mass="18894">MSVDFKPNPRPSKEVLEVGYDSFVPFQKNASMNKIKFTLTTLLNELQHFQNLTMDKGKEVEAIVATLKKEFTRGSSSKTKVGHLQMKKKGKGKTPKKIKGKKVIKGKSYHCNQNGYSLRNFPKYLAEKEAQGKYDLLTVEMKLVLEKLLKDEIILKVWNKRGCLD</sequence>
<dbReference type="Proteomes" id="UP000321393">
    <property type="component" value="Unassembled WGS sequence"/>
</dbReference>
<organism evidence="1 3">
    <name type="scientific">Cucumis melo var. makuwa</name>
    <name type="common">Oriental melon</name>
    <dbReference type="NCBI Taxonomy" id="1194695"/>
    <lineage>
        <taxon>Eukaryota</taxon>
        <taxon>Viridiplantae</taxon>
        <taxon>Streptophyta</taxon>
        <taxon>Embryophyta</taxon>
        <taxon>Tracheophyta</taxon>
        <taxon>Spermatophyta</taxon>
        <taxon>Magnoliopsida</taxon>
        <taxon>eudicotyledons</taxon>
        <taxon>Gunneridae</taxon>
        <taxon>Pentapetalae</taxon>
        <taxon>rosids</taxon>
        <taxon>fabids</taxon>
        <taxon>Cucurbitales</taxon>
        <taxon>Cucurbitaceae</taxon>
        <taxon>Benincaseae</taxon>
        <taxon>Cucumis</taxon>
    </lineage>
</organism>
<name>A0A5A7V6N3_CUCMM</name>
<dbReference type="EMBL" id="SSTE01002041">
    <property type="protein sequence ID" value="KAA0063982.1"/>
    <property type="molecule type" value="Genomic_DNA"/>
</dbReference>
<evidence type="ECO:0000313" key="2">
    <source>
        <dbReference type="EMBL" id="TYK05154.1"/>
    </source>
</evidence>
<accession>A0A5A7V6N3</accession>